<name>A0AAX3MHP7_ESCAL</name>
<sequence>MRRVIQSLCCSRTDSPLADSKQHNRKFQRQDFEHFKKDIISVINNNENIYCLRDGNLLSVFIKTCSKSDDNSYKNMMFTLFFDSDMYGNRIIKASPNDDELQLLSAGCSNDNILHFINAFLVQVKFPVIGRVKPELLPKKELSQGISSLRWTTTGLAASQLFQQWQFGKQQQQEGSTEYNTQHPDEHITLAPPVRCVETLHHQRLLPLRSWLNDFLSEITHFPETTKESFFHHCLIIFRVVQKIDVLGCSHLLTNSDQNSEIGLSSLIDSLELISPYSRLTQSPPRAIQQLSEDEWTDFLCWLLNSLACLDYVIINLAPETKKMLMNDHSNNIQEAIDALYSQRRCKTTTQDNETFTRRNDAIFGNHVWQTFGQFFPPGVEKTSV</sequence>
<organism evidence="1 2">
    <name type="scientific">Escherichia albertii</name>
    <dbReference type="NCBI Taxonomy" id="208962"/>
    <lineage>
        <taxon>Bacteria</taxon>
        <taxon>Pseudomonadati</taxon>
        <taxon>Pseudomonadota</taxon>
        <taxon>Gammaproteobacteria</taxon>
        <taxon>Enterobacterales</taxon>
        <taxon>Enterobacteriaceae</taxon>
        <taxon>Escherichia</taxon>
    </lineage>
</organism>
<proteinExistence type="predicted"/>
<accession>A0AAX3MHP7</accession>
<gene>
    <name evidence="1" type="ORF">PS049_20035</name>
</gene>
<protein>
    <submittedName>
        <fullName evidence="1">Uncharacterized protein</fullName>
    </submittedName>
</protein>
<dbReference type="AlphaFoldDB" id="A0AAX3MHP7"/>
<dbReference type="Proteomes" id="UP001219219">
    <property type="component" value="Chromosome"/>
</dbReference>
<dbReference type="EMBL" id="CP117562">
    <property type="protein sequence ID" value="WDB28584.1"/>
    <property type="molecule type" value="Genomic_DNA"/>
</dbReference>
<reference evidence="1" key="1">
    <citation type="submission" date="2023-02" db="EMBL/GenBank/DDBJ databases">
        <title>Escherichia albertii as a potential enteropathogen in the light of epidemiological and genomic studies.</title>
        <authorList>
            <person name="Leszczynska K."/>
            <person name="Swiecicka I."/>
            <person name="Daniluk T."/>
            <person name="Lebensztejn D."/>
            <person name="Chmielewska S."/>
            <person name="Leszczynska D."/>
            <person name="Gawor J."/>
            <person name="Kliber M."/>
        </authorList>
    </citation>
    <scope>NUCLEOTIDE SEQUENCE</scope>
    <source>
        <strain evidence="1">BIA_7</strain>
    </source>
</reference>
<evidence type="ECO:0000313" key="2">
    <source>
        <dbReference type="Proteomes" id="UP001219219"/>
    </source>
</evidence>
<evidence type="ECO:0000313" key="1">
    <source>
        <dbReference type="EMBL" id="WDB28584.1"/>
    </source>
</evidence>